<accession>A0AB39BI88</accession>
<dbReference type="AlphaFoldDB" id="A0AB39BI88"/>
<reference evidence="1" key="1">
    <citation type="submission" date="2024-05" db="EMBL/GenBank/DDBJ databases">
        <title>Herbiconiux sp. A18JL235.</title>
        <authorList>
            <person name="Zhang G."/>
        </authorList>
    </citation>
    <scope>NUCLEOTIDE SEQUENCE</scope>
    <source>
        <strain evidence="1">A18JL235</strain>
    </source>
</reference>
<dbReference type="EMBL" id="CP162511">
    <property type="protein sequence ID" value="XDI05702.1"/>
    <property type="molecule type" value="Genomic_DNA"/>
</dbReference>
<sequence>MGAQPDAVSWWADFLAGELDGCADVVYTAHPELDHDDDPAASTRAEVVVTPHRAASLGFTVVAGGSDVPLVSFGAFAERRCSGIPATGSAVGLDPSNQLGVMVAALVSDGATLVRRSLRRRMLVLGPVSRHSDLVDLPVEKVWPPYADRYGTLTMFRRPPAYDDLPPSAFLLRASAVRPRSERDR</sequence>
<protein>
    <recommendedName>
        <fullName evidence="2">LysR substrate-binding domain-containing protein</fullName>
    </recommendedName>
</protein>
<organism evidence="1">
    <name type="scientific">Herbiconiux sp. A18JL235</name>
    <dbReference type="NCBI Taxonomy" id="3152363"/>
    <lineage>
        <taxon>Bacteria</taxon>
        <taxon>Bacillati</taxon>
        <taxon>Actinomycetota</taxon>
        <taxon>Actinomycetes</taxon>
        <taxon>Micrococcales</taxon>
        <taxon>Microbacteriaceae</taxon>
        <taxon>Herbiconiux</taxon>
    </lineage>
</organism>
<evidence type="ECO:0000313" key="1">
    <source>
        <dbReference type="EMBL" id="XDI05702.1"/>
    </source>
</evidence>
<dbReference type="RefSeq" id="WP_368498091.1">
    <property type="nucleotide sequence ID" value="NZ_CP162511.1"/>
</dbReference>
<evidence type="ECO:0008006" key="2">
    <source>
        <dbReference type="Google" id="ProtNLM"/>
    </source>
</evidence>
<proteinExistence type="predicted"/>
<name>A0AB39BI88_9MICO</name>
<gene>
    <name evidence="1" type="ORF">ABFY20_01020</name>
</gene>